<reference evidence="2 3" key="1">
    <citation type="journal article" date="2021" name="BMC Genomics">
        <title>Datura genome reveals duplications of psychoactive alkaloid biosynthetic genes and high mutation rate following tissue culture.</title>
        <authorList>
            <person name="Rajewski A."/>
            <person name="Carter-House D."/>
            <person name="Stajich J."/>
            <person name="Litt A."/>
        </authorList>
    </citation>
    <scope>NUCLEOTIDE SEQUENCE [LARGE SCALE GENOMIC DNA]</scope>
    <source>
        <strain evidence="2">AR-01</strain>
    </source>
</reference>
<comment type="caution">
    <text evidence="2">The sequence shown here is derived from an EMBL/GenBank/DDBJ whole genome shotgun (WGS) entry which is preliminary data.</text>
</comment>
<feature type="compositionally biased region" description="Basic and acidic residues" evidence="1">
    <location>
        <begin position="31"/>
        <end position="47"/>
    </location>
</feature>
<dbReference type="EMBL" id="JACEIK010002343">
    <property type="protein sequence ID" value="MCD9560589.1"/>
    <property type="molecule type" value="Genomic_DNA"/>
</dbReference>
<evidence type="ECO:0000313" key="2">
    <source>
        <dbReference type="EMBL" id="MCD9560589.1"/>
    </source>
</evidence>
<name>A0ABS8UNW2_DATST</name>
<accession>A0ABS8UNW2</accession>
<protein>
    <submittedName>
        <fullName evidence="2">Uncharacterized protein</fullName>
    </submittedName>
</protein>
<keyword evidence="3" id="KW-1185">Reference proteome</keyword>
<gene>
    <name evidence="2" type="ORF">HAX54_019306</name>
</gene>
<feature type="region of interest" description="Disordered" evidence="1">
    <location>
        <begin position="72"/>
        <end position="128"/>
    </location>
</feature>
<feature type="region of interest" description="Disordered" evidence="1">
    <location>
        <begin position="22"/>
        <end position="47"/>
    </location>
</feature>
<proteinExistence type="predicted"/>
<evidence type="ECO:0000256" key="1">
    <source>
        <dbReference type="SAM" id="MobiDB-lite"/>
    </source>
</evidence>
<feature type="compositionally biased region" description="Basic and acidic residues" evidence="1">
    <location>
        <begin position="109"/>
        <end position="128"/>
    </location>
</feature>
<evidence type="ECO:0000313" key="3">
    <source>
        <dbReference type="Proteomes" id="UP000823775"/>
    </source>
</evidence>
<sequence length="170" mass="19236">MVDPSTLTLEFGCSIVSLLADATPPDAGKQSLEESDKTDKDAPREDVDHMFERYRETVSMGVGLPKNLERARFPRADGDWPSSARRRSLSARPTPSAGTKVGLSDPDGAEWKGRRSMDKGYSRDNRGDLPQELTTARKVCFSRCRLLFEVRSMFQGWAIRPLKRTWWVRT</sequence>
<dbReference type="Proteomes" id="UP000823775">
    <property type="component" value="Unassembled WGS sequence"/>
</dbReference>
<organism evidence="2 3">
    <name type="scientific">Datura stramonium</name>
    <name type="common">Jimsonweed</name>
    <name type="synonym">Common thornapple</name>
    <dbReference type="NCBI Taxonomy" id="4076"/>
    <lineage>
        <taxon>Eukaryota</taxon>
        <taxon>Viridiplantae</taxon>
        <taxon>Streptophyta</taxon>
        <taxon>Embryophyta</taxon>
        <taxon>Tracheophyta</taxon>
        <taxon>Spermatophyta</taxon>
        <taxon>Magnoliopsida</taxon>
        <taxon>eudicotyledons</taxon>
        <taxon>Gunneridae</taxon>
        <taxon>Pentapetalae</taxon>
        <taxon>asterids</taxon>
        <taxon>lamiids</taxon>
        <taxon>Solanales</taxon>
        <taxon>Solanaceae</taxon>
        <taxon>Solanoideae</taxon>
        <taxon>Datureae</taxon>
        <taxon>Datura</taxon>
    </lineage>
</organism>